<organism evidence="1 2">
    <name type="scientific">Euplotes crassus</name>
    <dbReference type="NCBI Taxonomy" id="5936"/>
    <lineage>
        <taxon>Eukaryota</taxon>
        <taxon>Sar</taxon>
        <taxon>Alveolata</taxon>
        <taxon>Ciliophora</taxon>
        <taxon>Intramacronucleata</taxon>
        <taxon>Spirotrichea</taxon>
        <taxon>Hypotrichia</taxon>
        <taxon>Euplotida</taxon>
        <taxon>Euplotidae</taxon>
        <taxon>Moneuplotes</taxon>
    </lineage>
</organism>
<protein>
    <submittedName>
        <fullName evidence="1">Uncharacterized protein</fullName>
    </submittedName>
</protein>
<keyword evidence="2" id="KW-1185">Reference proteome</keyword>
<dbReference type="EMBL" id="CAMPGE010028176">
    <property type="protein sequence ID" value="CAI2385727.1"/>
    <property type="molecule type" value="Genomic_DNA"/>
</dbReference>
<gene>
    <name evidence="1" type="ORF">ECRASSUSDP1_LOCUS27309</name>
</gene>
<reference evidence="1" key="1">
    <citation type="submission" date="2023-07" db="EMBL/GenBank/DDBJ databases">
        <authorList>
            <consortium name="AG Swart"/>
            <person name="Singh M."/>
            <person name="Singh A."/>
            <person name="Seah K."/>
            <person name="Emmerich C."/>
        </authorList>
    </citation>
    <scope>NUCLEOTIDE SEQUENCE</scope>
    <source>
        <strain evidence="1">DP1</strain>
    </source>
</reference>
<comment type="caution">
    <text evidence="1">The sequence shown here is derived from an EMBL/GenBank/DDBJ whole genome shotgun (WGS) entry which is preliminary data.</text>
</comment>
<proteinExistence type="predicted"/>
<dbReference type="Proteomes" id="UP001295684">
    <property type="component" value="Unassembled WGS sequence"/>
</dbReference>
<evidence type="ECO:0000313" key="2">
    <source>
        <dbReference type="Proteomes" id="UP001295684"/>
    </source>
</evidence>
<name>A0AAD1Y9W1_EUPCR</name>
<evidence type="ECO:0000313" key="1">
    <source>
        <dbReference type="EMBL" id="CAI2385727.1"/>
    </source>
</evidence>
<accession>A0AAD1Y9W1</accession>
<dbReference type="AlphaFoldDB" id="A0AAD1Y9W1"/>
<sequence>MKRTQILDSEVNLSEDFLSEDTEILGVKVSDKIGFNMKMSSFHVFGSKESRLIDESVEPKWRSFKNFGCSNEIQESSPPMTCEKRPACLPRSFKIRSYPRRRRCKKEIIALLRKPANIRQRSQFAKLYESRQDGPFPGLQIAENIWNKEEFFTFGDDN</sequence>